<feature type="non-terminal residue" evidence="2">
    <location>
        <position position="1"/>
    </location>
</feature>
<evidence type="ECO:0000313" key="2">
    <source>
        <dbReference type="EMBL" id="SEP48053.1"/>
    </source>
</evidence>
<dbReference type="EMBL" id="FODY01000057">
    <property type="protein sequence ID" value="SEP48053.1"/>
    <property type="molecule type" value="Genomic_DNA"/>
</dbReference>
<proteinExistence type="predicted"/>
<protein>
    <submittedName>
        <fullName evidence="2">Uncharacterized protein</fullName>
    </submittedName>
</protein>
<dbReference type="Proteomes" id="UP000198847">
    <property type="component" value="Unassembled WGS sequence"/>
</dbReference>
<evidence type="ECO:0000313" key="3">
    <source>
        <dbReference type="Proteomes" id="UP000198847"/>
    </source>
</evidence>
<organism evidence="2 3">
    <name type="scientific">Propionispora vibrioides</name>
    <dbReference type="NCBI Taxonomy" id="112903"/>
    <lineage>
        <taxon>Bacteria</taxon>
        <taxon>Bacillati</taxon>
        <taxon>Bacillota</taxon>
        <taxon>Negativicutes</taxon>
        <taxon>Selenomonadales</taxon>
        <taxon>Sporomusaceae</taxon>
        <taxon>Propionispora</taxon>
    </lineage>
</organism>
<keyword evidence="3" id="KW-1185">Reference proteome</keyword>
<evidence type="ECO:0000256" key="1">
    <source>
        <dbReference type="SAM" id="MobiDB-lite"/>
    </source>
</evidence>
<accession>A0A1H8Y7U1</accession>
<dbReference type="STRING" id="112903.SAMN04490178_1572"/>
<name>A0A1H8Y7U1_9FIRM</name>
<feature type="region of interest" description="Disordered" evidence="1">
    <location>
        <begin position="235"/>
        <end position="255"/>
    </location>
</feature>
<gene>
    <name evidence="2" type="ORF">SAMN04490178_1572</name>
</gene>
<reference evidence="2 3" key="1">
    <citation type="submission" date="2016-10" db="EMBL/GenBank/DDBJ databases">
        <authorList>
            <person name="de Groot N.N."/>
        </authorList>
    </citation>
    <scope>NUCLEOTIDE SEQUENCE [LARGE SCALE GENOMIC DNA]</scope>
    <source>
        <strain evidence="2 3">DSM 13305</strain>
    </source>
</reference>
<feature type="compositionally biased region" description="Polar residues" evidence="1">
    <location>
        <begin position="237"/>
        <end position="255"/>
    </location>
</feature>
<sequence length="412" mass="43008">EATPDKNRLSTDTLTYSDIENHADYSASSVGVSVNTSKDAKNNEYGITPNIGVPVSGDASSTTKSAISPGTIEVRSNPNQDISNLSRDTTNAVNTLDKIFDKKSVQEKQELSKLFGELAYEEVHKISDRAKDAAQRELDKAKEDKNSTPEQLAALQAKVDSWDVGGANKIALHALVGGIMSELGGSDFMSGAAGAGFNQAIQKELKDHFENQPDMWQWASALVGATAAKVVGGDEQTGASTATSATKNNDNGWSTYRDTQRMRKLENTTGETIRNLIDAGIIGDPRTMQCDYAYFELSIGLGKFASGAGGFMVDKQGTVYVIVDASAGVGVAPPLTGTVGMGYVGNISDADRADLSNALAGLSAGITSVAGIGGNISAGIPSVALTGEIQASLGIGKSAGVRYAIPIFNIPK</sequence>
<dbReference type="AlphaFoldDB" id="A0A1H8Y7U1"/>